<reference evidence="6 7" key="1">
    <citation type="submission" date="2019-03" db="EMBL/GenBank/DDBJ databases">
        <title>Genomic Encyclopedia of Type Strains, Phase IV (KMG-IV): sequencing the most valuable type-strain genomes for metagenomic binning, comparative biology and taxonomic classification.</title>
        <authorList>
            <person name="Goeker M."/>
        </authorList>
    </citation>
    <scope>NUCLEOTIDE SEQUENCE [LARGE SCALE GENOMIC DNA]</scope>
    <source>
        <strain evidence="6 7">DSM 100451</strain>
    </source>
</reference>
<dbReference type="InterPro" id="IPR003439">
    <property type="entry name" value="ABC_transporter-like_ATP-bd"/>
</dbReference>
<evidence type="ECO:0000313" key="6">
    <source>
        <dbReference type="EMBL" id="TCL55827.1"/>
    </source>
</evidence>
<dbReference type="InterPro" id="IPR050683">
    <property type="entry name" value="Bact_Polysacc_Export_ATP-bd"/>
</dbReference>
<comment type="caution">
    <text evidence="6">The sequence shown here is derived from an EMBL/GenBank/DDBJ whole genome shotgun (WGS) entry which is preliminary data.</text>
</comment>
<name>A0A4R1QQX0_9FIRM</name>
<organism evidence="6 7">
    <name type="scientific">Allofournierella massiliensis</name>
    <dbReference type="NCBI Taxonomy" id="1650663"/>
    <lineage>
        <taxon>Bacteria</taxon>
        <taxon>Bacillati</taxon>
        <taxon>Bacillota</taxon>
        <taxon>Clostridia</taxon>
        <taxon>Eubacteriales</taxon>
        <taxon>Oscillospiraceae</taxon>
        <taxon>Allofournierella</taxon>
    </lineage>
</organism>
<dbReference type="GO" id="GO:0140359">
    <property type="term" value="F:ABC-type transporter activity"/>
    <property type="evidence" value="ECO:0007669"/>
    <property type="project" value="InterPro"/>
</dbReference>
<dbReference type="Gene3D" id="3.40.50.300">
    <property type="entry name" value="P-loop containing nucleotide triphosphate hydrolases"/>
    <property type="match status" value="1"/>
</dbReference>
<sequence length="250" mass="27949">MQQPIIEVNNVSMRFNLAKEKSESLKEYFLQLVKGKLRFDEFFALKDVSLTVQPGDFYGLIGLNGSGKSTLLKVISGVYKPSSGSCKVRGTVAPLIELGAGFDMDLTARENIYLNGTVLGFSPKYIDAHFEEIVEFSELRDFLDVPLKNYSSGMVARLAFAVATITKPDVLIADEILAVGDFLFQEKCEQRMQKLMSGGTTVILVSHSIEQIERMCNKVAWLEHGRIKMNGPTEEVCEAYKQTTRENDKI</sequence>
<comment type="similarity">
    <text evidence="1">Belongs to the ABC transporter superfamily.</text>
</comment>
<dbReference type="CDD" id="cd03220">
    <property type="entry name" value="ABC_KpsT_Wzt"/>
    <property type="match status" value="1"/>
</dbReference>
<dbReference type="SUPFAM" id="SSF52540">
    <property type="entry name" value="P-loop containing nucleoside triphosphate hydrolases"/>
    <property type="match status" value="1"/>
</dbReference>
<evidence type="ECO:0000259" key="5">
    <source>
        <dbReference type="PROSITE" id="PS50893"/>
    </source>
</evidence>
<evidence type="ECO:0000256" key="3">
    <source>
        <dbReference type="ARBA" id="ARBA00022741"/>
    </source>
</evidence>
<dbReference type="InterPro" id="IPR015860">
    <property type="entry name" value="ABC_transpr_TagH-like"/>
</dbReference>
<dbReference type="GO" id="GO:0016020">
    <property type="term" value="C:membrane"/>
    <property type="evidence" value="ECO:0007669"/>
    <property type="project" value="InterPro"/>
</dbReference>
<keyword evidence="2" id="KW-0813">Transport</keyword>
<dbReference type="GO" id="GO:0005524">
    <property type="term" value="F:ATP binding"/>
    <property type="evidence" value="ECO:0007669"/>
    <property type="project" value="UniProtKB-KW"/>
</dbReference>
<dbReference type="PANTHER" id="PTHR46743">
    <property type="entry name" value="TEICHOIC ACIDS EXPORT ATP-BINDING PROTEIN TAGH"/>
    <property type="match status" value="1"/>
</dbReference>
<evidence type="ECO:0000256" key="1">
    <source>
        <dbReference type="ARBA" id="ARBA00005417"/>
    </source>
</evidence>
<dbReference type="PROSITE" id="PS50893">
    <property type="entry name" value="ABC_TRANSPORTER_2"/>
    <property type="match status" value="1"/>
</dbReference>
<dbReference type="InterPro" id="IPR027417">
    <property type="entry name" value="P-loop_NTPase"/>
</dbReference>
<dbReference type="EMBL" id="SLUM01000015">
    <property type="protein sequence ID" value="TCL55827.1"/>
    <property type="molecule type" value="Genomic_DNA"/>
</dbReference>
<gene>
    <name evidence="6" type="ORF">EDD77_11588</name>
</gene>
<evidence type="ECO:0000256" key="2">
    <source>
        <dbReference type="ARBA" id="ARBA00022448"/>
    </source>
</evidence>
<dbReference type="PANTHER" id="PTHR46743:SF2">
    <property type="entry name" value="TEICHOIC ACIDS EXPORT ATP-BINDING PROTEIN TAGH"/>
    <property type="match status" value="1"/>
</dbReference>
<keyword evidence="3" id="KW-0547">Nucleotide-binding</keyword>
<dbReference type="SMART" id="SM00382">
    <property type="entry name" value="AAA"/>
    <property type="match status" value="1"/>
</dbReference>
<evidence type="ECO:0000256" key="4">
    <source>
        <dbReference type="ARBA" id="ARBA00022840"/>
    </source>
</evidence>
<protein>
    <submittedName>
        <fullName evidence="6">ABC-2 type transport system ATP-binding protein</fullName>
    </submittedName>
</protein>
<dbReference type="GO" id="GO:0016887">
    <property type="term" value="F:ATP hydrolysis activity"/>
    <property type="evidence" value="ECO:0007669"/>
    <property type="project" value="InterPro"/>
</dbReference>
<proteinExistence type="inferred from homology"/>
<dbReference type="InterPro" id="IPR003593">
    <property type="entry name" value="AAA+_ATPase"/>
</dbReference>
<feature type="domain" description="ABC transporter" evidence="5">
    <location>
        <begin position="30"/>
        <end position="249"/>
    </location>
</feature>
<accession>A0A4R1QQX0</accession>
<dbReference type="AlphaFoldDB" id="A0A4R1QQX0"/>
<dbReference type="STRING" id="1650663.GCA_001486665_02313"/>
<dbReference type="Pfam" id="PF00005">
    <property type="entry name" value="ABC_tran"/>
    <property type="match status" value="1"/>
</dbReference>
<keyword evidence="4 6" id="KW-0067">ATP-binding</keyword>
<evidence type="ECO:0000313" key="7">
    <source>
        <dbReference type="Proteomes" id="UP000295184"/>
    </source>
</evidence>
<dbReference type="Proteomes" id="UP000295184">
    <property type="component" value="Unassembled WGS sequence"/>
</dbReference>